<dbReference type="Gene3D" id="3.40.525.10">
    <property type="entry name" value="CRAL-TRIO lipid binding domain"/>
    <property type="match status" value="2"/>
</dbReference>
<dbReference type="InterPro" id="IPR011074">
    <property type="entry name" value="CRAL/TRIO_N_dom"/>
</dbReference>
<sequence length="422" mass="47197">MLFNKDAAKSGAEEPVTHVPCLTPPSQYYRIPRAPLTPDQRSMLDQLQARLPEILAKTPAADHAKHQRFCSTGCLHRYLRANKWQLDKAQVGLEKTLQWRSEYRPDEITPESVESEAVRGKMYPNGYDLFGRPAIYMRQRLNHTHDKDMQMRYLVFTLERAVQMMPSPPSSFPSDAASAAANGNGPADGTNRRDSGAQVRDAESSDDGPEALSLVIDCEGWSMSNSVPLGTARETLNILGSHYPERLGHAFVLNAPWLFWTFFKLVSPFVDPVTRRKINFVDLKTQHSIPVQHYNDGEVVQVAPPSPATTTTLPSPVPGPNVPYASQLSSTEDLEAFNFNHLAARSGHQTNGTTSVATTPEAIEKAKKPNKSSEIWANLRNYFSDNYLEASVGGRFHFQYLHEQTWPYLCKLFERSKPAASP</sequence>
<dbReference type="EMBL" id="JANBPT010000712">
    <property type="protein sequence ID" value="KAJ1913982.1"/>
    <property type="molecule type" value="Genomic_DNA"/>
</dbReference>
<dbReference type="Pfam" id="PF00650">
    <property type="entry name" value="CRAL_TRIO"/>
    <property type="match status" value="2"/>
</dbReference>
<dbReference type="PANTHER" id="PTHR45824:SF29">
    <property type="entry name" value="GH16843P"/>
    <property type="match status" value="1"/>
</dbReference>
<accession>A0A9W7ZQR1</accession>
<feature type="region of interest" description="Disordered" evidence="1">
    <location>
        <begin position="348"/>
        <end position="370"/>
    </location>
</feature>
<dbReference type="InterPro" id="IPR001251">
    <property type="entry name" value="CRAL-TRIO_dom"/>
</dbReference>
<evidence type="ECO:0000313" key="3">
    <source>
        <dbReference type="EMBL" id="KAJ1913982.1"/>
    </source>
</evidence>
<feature type="compositionally biased region" description="Low complexity" evidence="1">
    <location>
        <begin position="172"/>
        <end position="188"/>
    </location>
</feature>
<feature type="compositionally biased region" description="Polar residues" evidence="1">
    <location>
        <begin position="348"/>
        <end position="358"/>
    </location>
</feature>
<dbReference type="SUPFAM" id="SSF46938">
    <property type="entry name" value="CRAL/TRIO N-terminal domain"/>
    <property type="match status" value="1"/>
</dbReference>
<dbReference type="Pfam" id="PF03765">
    <property type="entry name" value="CRAL_TRIO_N"/>
    <property type="match status" value="1"/>
</dbReference>
<evidence type="ECO:0000259" key="2">
    <source>
        <dbReference type="PROSITE" id="PS50191"/>
    </source>
</evidence>
<protein>
    <recommendedName>
        <fullName evidence="2">CRAL-TRIO domain-containing protein</fullName>
    </recommendedName>
</protein>
<dbReference type="PANTHER" id="PTHR45824">
    <property type="entry name" value="GH16843P"/>
    <property type="match status" value="1"/>
</dbReference>
<comment type="caution">
    <text evidence="3">The sequence shown here is derived from an EMBL/GenBank/DDBJ whole genome shotgun (WGS) entry which is preliminary data.</text>
</comment>
<name>A0A9W7ZQR1_9FUNG</name>
<feature type="domain" description="CRAL-TRIO" evidence="2">
    <location>
        <begin position="110"/>
        <end position="325"/>
    </location>
</feature>
<keyword evidence="4" id="KW-1185">Reference proteome</keyword>
<dbReference type="GO" id="GO:0008526">
    <property type="term" value="F:phosphatidylinositol transfer activity"/>
    <property type="evidence" value="ECO:0007669"/>
    <property type="project" value="TreeGrafter"/>
</dbReference>
<reference evidence="3" key="1">
    <citation type="submission" date="2022-07" db="EMBL/GenBank/DDBJ databases">
        <title>Phylogenomic reconstructions and comparative analyses of Kickxellomycotina fungi.</title>
        <authorList>
            <person name="Reynolds N.K."/>
            <person name="Stajich J.E."/>
            <person name="Barry K."/>
            <person name="Grigoriev I.V."/>
            <person name="Crous P."/>
            <person name="Smith M.E."/>
        </authorList>
    </citation>
    <scope>NUCLEOTIDE SEQUENCE</scope>
    <source>
        <strain evidence="3">RSA 861</strain>
    </source>
</reference>
<dbReference type="AlphaFoldDB" id="A0A9W7ZQR1"/>
<feature type="compositionally biased region" description="Basic and acidic residues" evidence="1">
    <location>
        <begin position="190"/>
        <end position="203"/>
    </location>
</feature>
<organism evidence="3 4">
    <name type="scientific">Tieghemiomyces parasiticus</name>
    <dbReference type="NCBI Taxonomy" id="78921"/>
    <lineage>
        <taxon>Eukaryota</taxon>
        <taxon>Fungi</taxon>
        <taxon>Fungi incertae sedis</taxon>
        <taxon>Zoopagomycota</taxon>
        <taxon>Kickxellomycotina</taxon>
        <taxon>Dimargaritomycetes</taxon>
        <taxon>Dimargaritales</taxon>
        <taxon>Dimargaritaceae</taxon>
        <taxon>Tieghemiomyces</taxon>
    </lineage>
</organism>
<feature type="region of interest" description="Disordered" evidence="1">
    <location>
        <begin position="166"/>
        <end position="209"/>
    </location>
</feature>
<gene>
    <name evidence="3" type="ORF">IWQ60_008994</name>
</gene>
<dbReference type="InterPro" id="IPR052578">
    <property type="entry name" value="PI_Transfer_CRAL-TRIO"/>
</dbReference>
<dbReference type="OrthoDB" id="75724at2759"/>
<dbReference type="InterPro" id="IPR036865">
    <property type="entry name" value="CRAL-TRIO_dom_sf"/>
</dbReference>
<dbReference type="CDD" id="cd00170">
    <property type="entry name" value="SEC14"/>
    <property type="match status" value="1"/>
</dbReference>
<dbReference type="SUPFAM" id="SSF52087">
    <property type="entry name" value="CRAL/TRIO domain"/>
    <property type="match status" value="1"/>
</dbReference>
<dbReference type="SMART" id="SM00516">
    <property type="entry name" value="SEC14"/>
    <property type="match status" value="1"/>
</dbReference>
<proteinExistence type="predicted"/>
<evidence type="ECO:0000313" key="4">
    <source>
        <dbReference type="Proteomes" id="UP001150569"/>
    </source>
</evidence>
<evidence type="ECO:0000256" key="1">
    <source>
        <dbReference type="SAM" id="MobiDB-lite"/>
    </source>
</evidence>
<dbReference type="Proteomes" id="UP001150569">
    <property type="component" value="Unassembled WGS sequence"/>
</dbReference>
<dbReference type="InterPro" id="IPR036273">
    <property type="entry name" value="CRAL/TRIO_N_dom_sf"/>
</dbReference>
<dbReference type="PROSITE" id="PS50191">
    <property type="entry name" value="CRAL_TRIO"/>
    <property type="match status" value="1"/>
</dbReference>